<reference evidence="1" key="1">
    <citation type="journal article" date="2021" name="Proc. Natl. Acad. Sci. U.S.A.">
        <title>A Catalog of Tens of Thousands of Viruses from Human Metagenomes Reveals Hidden Associations with Chronic Diseases.</title>
        <authorList>
            <person name="Tisza M.J."/>
            <person name="Buck C.B."/>
        </authorList>
    </citation>
    <scope>NUCLEOTIDE SEQUENCE</scope>
    <source>
        <strain evidence="1">CtzUB9</strain>
    </source>
</reference>
<dbReference type="Pfam" id="PF06528">
    <property type="entry name" value="Phage_P2_GpE"/>
    <property type="match status" value="1"/>
</dbReference>
<protein>
    <recommendedName>
        <fullName evidence="2">GpE family phage tail protein</fullName>
    </recommendedName>
</protein>
<evidence type="ECO:0000313" key="1">
    <source>
        <dbReference type="EMBL" id="DAD99280.1"/>
    </source>
</evidence>
<proteinExistence type="predicted"/>
<organism evidence="1">
    <name type="scientific">Myoviridae sp. ctzUB9</name>
    <dbReference type="NCBI Taxonomy" id="2825213"/>
    <lineage>
        <taxon>Viruses</taxon>
        <taxon>Duplodnaviria</taxon>
        <taxon>Heunggongvirae</taxon>
        <taxon>Uroviricota</taxon>
        <taxon>Caudoviricetes</taxon>
    </lineage>
</organism>
<sequence length="38" mass="4862">MAWWFGWSVQEIYELPINEFADWLDEANRQIKERYRRD</sequence>
<evidence type="ECO:0008006" key="2">
    <source>
        <dbReference type="Google" id="ProtNLM"/>
    </source>
</evidence>
<name>A0A8S5NYK2_9CAUD</name>
<dbReference type="EMBL" id="BK015279">
    <property type="protein sequence ID" value="DAD99280.1"/>
    <property type="molecule type" value="Genomic_DNA"/>
</dbReference>
<dbReference type="InterPro" id="IPR009493">
    <property type="entry name" value="P2_GpE"/>
</dbReference>
<accession>A0A8S5NYK2</accession>